<dbReference type="InterPro" id="IPR015915">
    <property type="entry name" value="Kelch-typ_b-propeller"/>
</dbReference>
<keyword evidence="1" id="KW-0880">Kelch repeat</keyword>
<evidence type="ECO:0000259" key="4">
    <source>
        <dbReference type="SMART" id="SM00635"/>
    </source>
</evidence>
<evidence type="ECO:0000256" key="3">
    <source>
        <dbReference type="SAM" id="SignalP"/>
    </source>
</evidence>
<dbReference type="PANTHER" id="PTHR46344:SF27">
    <property type="entry name" value="KELCH REPEAT SUPERFAMILY PROTEIN"/>
    <property type="match status" value="1"/>
</dbReference>
<feature type="signal peptide" evidence="3">
    <location>
        <begin position="1"/>
        <end position="24"/>
    </location>
</feature>
<reference evidence="5 6" key="1">
    <citation type="submission" date="2020-02" db="EMBL/GenBank/DDBJ databases">
        <authorList>
            <person name="Kim Y.B."/>
            <person name="Roh S.W."/>
        </authorList>
    </citation>
    <scope>NUCLEOTIDE SEQUENCE [LARGE SCALE GENOMIC DNA]</scope>
    <source>
        <strain evidence="5 6">DSM 103574</strain>
    </source>
</reference>
<evidence type="ECO:0000256" key="2">
    <source>
        <dbReference type="ARBA" id="ARBA00022737"/>
    </source>
</evidence>
<dbReference type="SUPFAM" id="SSF49373">
    <property type="entry name" value="Invasin/intimin cell-adhesion fragments"/>
    <property type="match status" value="2"/>
</dbReference>
<keyword evidence="2" id="KW-0677">Repeat</keyword>
<gene>
    <name evidence="5" type="ORF">Ami103574_04520</name>
</gene>
<feature type="domain" description="BIG2" evidence="4">
    <location>
        <begin position="381"/>
        <end position="450"/>
    </location>
</feature>
<proteinExistence type="predicted"/>
<dbReference type="RefSeq" id="WP_163065490.1">
    <property type="nucleotide sequence ID" value="NZ_CP048649.1"/>
</dbReference>
<organism evidence="5 6">
    <name type="scientific">Aminipila butyrica</name>
    <dbReference type="NCBI Taxonomy" id="433296"/>
    <lineage>
        <taxon>Bacteria</taxon>
        <taxon>Bacillati</taxon>
        <taxon>Bacillota</taxon>
        <taxon>Clostridia</taxon>
        <taxon>Peptostreptococcales</taxon>
        <taxon>Anaerovoracaceae</taxon>
        <taxon>Aminipila</taxon>
    </lineage>
</organism>
<dbReference type="Pfam" id="PF01344">
    <property type="entry name" value="Kelch_1"/>
    <property type="match status" value="3"/>
</dbReference>
<dbReference type="SMART" id="SM00612">
    <property type="entry name" value="Kelch"/>
    <property type="match status" value="4"/>
</dbReference>
<dbReference type="SMART" id="SM00635">
    <property type="entry name" value="BID_2"/>
    <property type="match status" value="2"/>
</dbReference>
<dbReference type="SUPFAM" id="SSF117281">
    <property type="entry name" value="Kelch motif"/>
    <property type="match status" value="2"/>
</dbReference>
<dbReference type="Gene3D" id="2.60.40.1080">
    <property type="match status" value="2"/>
</dbReference>
<dbReference type="PANTHER" id="PTHR46344">
    <property type="entry name" value="OS02G0202900 PROTEIN"/>
    <property type="match status" value="1"/>
</dbReference>
<accession>A0A858BSS5</accession>
<feature type="chain" id="PRO_5033039059" description="BIG2 domain-containing protein" evidence="3">
    <location>
        <begin position="25"/>
        <end position="453"/>
    </location>
</feature>
<evidence type="ECO:0000313" key="5">
    <source>
        <dbReference type="EMBL" id="QIB68627.1"/>
    </source>
</evidence>
<protein>
    <recommendedName>
        <fullName evidence="4">BIG2 domain-containing protein</fullName>
    </recommendedName>
</protein>
<dbReference type="Gene3D" id="2.130.10.80">
    <property type="entry name" value="Galactose oxidase/kelch, beta-propeller"/>
    <property type="match status" value="1"/>
</dbReference>
<dbReference type="InterPro" id="IPR006652">
    <property type="entry name" value="Kelch_1"/>
</dbReference>
<dbReference type="InterPro" id="IPR003343">
    <property type="entry name" value="Big_2"/>
</dbReference>
<dbReference type="Gene3D" id="2.120.10.80">
    <property type="entry name" value="Kelch-type beta propeller"/>
    <property type="match status" value="1"/>
</dbReference>
<name>A0A858BSS5_9FIRM</name>
<dbReference type="Proteomes" id="UP000466848">
    <property type="component" value="Chromosome"/>
</dbReference>
<dbReference type="InterPro" id="IPR037293">
    <property type="entry name" value="Gal_Oxidase_central_sf"/>
</dbReference>
<dbReference type="Pfam" id="PF02368">
    <property type="entry name" value="Big_2"/>
    <property type="match status" value="2"/>
</dbReference>
<evidence type="ECO:0000313" key="6">
    <source>
        <dbReference type="Proteomes" id="UP000466848"/>
    </source>
</evidence>
<keyword evidence="6" id="KW-1185">Reference proteome</keyword>
<sequence>MRRFIAILMTLCMVLGMSSVSAWAAEAEGWQTKMMMPTSPYRFDTCVVGDRIFVLSGEKSNLVTIYNTKTDTWKMGTPMPEIPDSTMAVAVGNKVYAICRNTALGGFMQIYDLSTNTWTVEKNMSNLKEGMGVAVIGDNLYMPTWNYLDSTTNMSIYDTVSKTWISSEKKTPIKTAMYAVCTQGTNIYLVGGSDDSRALQVYDSTADTWKVLKSMPTARKYLTAVVVDNKIYAMGGELKGVTNVVEVYDIGQDSWSKGVPMLIERHSFSSEAVNGKIYAIGGKGTSGSLNSIEALQVGNPDSETSNKLSVLLNTTENVQLSTAFDLANNQNFTWSSTNDAVATVDSNGKVTAVSAGDTDIYAENADGTFKEYIPVKVVEGIADELRLAVHLKAGEKAKLYLTDDPSLVTWSSMDESIATVSAEGQVTGVKKGLAIVKAELEGETYQIYVRVNG</sequence>
<keyword evidence="3" id="KW-0732">Signal</keyword>
<evidence type="ECO:0000256" key="1">
    <source>
        <dbReference type="ARBA" id="ARBA00022441"/>
    </source>
</evidence>
<dbReference type="AlphaFoldDB" id="A0A858BSS5"/>
<dbReference type="EMBL" id="CP048649">
    <property type="protein sequence ID" value="QIB68627.1"/>
    <property type="molecule type" value="Genomic_DNA"/>
</dbReference>
<dbReference type="KEGG" id="abut:Ami103574_04520"/>
<dbReference type="InterPro" id="IPR008964">
    <property type="entry name" value="Invasin/intimin_cell_adhesion"/>
</dbReference>
<feature type="domain" description="BIG2" evidence="4">
    <location>
        <begin position="297"/>
        <end position="374"/>
    </location>
</feature>